<dbReference type="PANTHER" id="PTHR30204:SF58">
    <property type="entry name" value="HTH-TYPE TRANSCRIPTIONAL REGULATOR YFMP"/>
    <property type="match status" value="1"/>
</dbReference>
<name>A0ABY7YJ48_9HYPH</name>
<evidence type="ECO:0000256" key="1">
    <source>
        <dbReference type="ARBA" id="ARBA00023015"/>
    </source>
</evidence>
<evidence type="ECO:0000313" key="5">
    <source>
        <dbReference type="EMBL" id="WDR01212.1"/>
    </source>
</evidence>
<sequence>MSLSGNDNRDLFSIADLAREFGISTRAIRFYESKGLLAPERLGATRVFRRRDRARLILILRGKRLGFSLRDISDYLSLYDANRDRQVNLLVEMVDERLGSLERQMVDLQTTIEEPQGNPQTGRGTDRQGQLIIISARPGCDDVRSAGLVFLVFSSLWAAQRLACWYLAPSHQAAAG</sequence>
<dbReference type="InterPro" id="IPR047057">
    <property type="entry name" value="MerR_fam"/>
</dbReference>
<dbReference type="Proteomes" id="UP001220530">
    <property type="component" value="Chromosome"/>
</dbReference>
<dbReference type="InterPro" id="IPR009061">
    <property type="entry name" value="DNA-bd_dom_put_sf"/>
</dbReference>
<keyword evidence="1" id="KW-0805">Transcription regulation</keyword>
<dbReference type="Pfam" id="PF09278">
    <property type="entry name" value="MerR-DNA-bind"/>
    <property type="match status" value="1"/>
</dbReference>
<dbReference type="SMART" id="SM00422">
    <property type="entry name" value="HTH_MERR"/>
    <property type="match status" value="1"/>
</dbReference>
<accession>A0ABY7YJ48</accession>
<dbReference type="PROSITE" id="PS50937">
    <property type="entry name" value="HTH_MERR_2"/>
    <property type="match status" value="1"/>
</dbReference>
<evidence type="ECO:0000256" key="2">
    <source>
        <dbReference type="ARBA" id="ARBA00023125"/>
    </source>
</evidence>
<evidence type="ECO:0000313" key="6">
    <source>
        <dbReference type="Proteomes" id="UP001220530"/>
    </source>
</evidence>
<evidence type="ECO:0000256" key="3">
    <source>
        <dbReference type="ARBA" id="ARBA00023163"/>
    </source>
</evidence>
<dbReference type="InterPro" id="IPR000551">
    <property type="entry name" value="MerR-type_HTH_dom"/>
</dbReference>
<dbReference type="EMBL" id="CP118246">
    <property type="protein sequence ID" value="WDR01212.1"/>
    <property type="molecule type" value="Genomic_DNA"/>
</dbReference>
<keyword evidence="2 5" id="KW-0238">DNA-binding</keyword>
<dbReference type="PANTHER" id="PTHR30204">
    <property type="entry name" value="REDOX-CYCLING DRUG-SENSING TRANSCRIPTIONAL ACTIVATOR SOXR"/>
    <property type="match status" value="1"/>
</dbReference>
<evidence type="ECO:0000259" key="4">
    <source>
        <dbReference type="PROSITE" id="PS50937"/>
    </source>
</evidence>
<feature type="domain" description="HTH merR-type" evidence="4">
    <location>
        <begin position="11"/>
        <end position="78"/>
    </location>
</feature>
<dbReference type="Pfam" id="PF00376">
    <property type="entry name" value="MerR"/>
    <property type="match status" value="1"/>
</dbReference>
<protein>
    <submittedName>
        <fullName evidence="5">MerR family DNA-binding protein</fullName>
    </submittedName>
</protein>
<gene>
    <name evidence="5" type="ORF">PSQ19_10055</name>
</gene>
<keyword evidence="3" id="KW-0804">Transcription</keyword>
<dbReference type="GO" id="GO:0003677">
    <property type="term" value="F:DNA binding"/>
    <property type="evidence" value="ECO:0007669"/>
    <property type="project" value="UniProtKB-KW"/>
</dbReference>
<reference evidence="5 6" key="1">
    <citation type="submission" date="2023-02" db="EMBL/GenBank/DDBJ databases">
        <title>Devosia algicola sp. nov., isolated from the phycosphere of marine algae.</title>
        <authorList>
            <person name="Kim J.M."/>
            <person name="Lee J.K."/>
            <person name="Choi B.J."/>
            <person name="Bayburt H."/>
            <person name="Jeon C.O."/>
        </authorList>
    </citation>
    <scope>NUCLEOTIDE SEQUENCE [LARGE SCALE GENOMIC DNA]</scope>
    <source>
        <strain evidence="5 6">G20-9</strain>
    </source>
</reference>
<dbReference type="SUPFAM" id="SSF46955">
    <property type="entry name" value="Putative DNA-binding domain"/>
    <property type="match status" value="1"/>
</dbReference>
<organism evidence="5 6">
    <name type="scientific">Devosia algicola</name>
    <dbReference type="NCBI Taxonomy" id="3026418"/>
    <lineage>
        <taxon>Bacteria</taxon>
        <taxon>Pseudomonadati</taxon>
        <taxon>Pseudomonadota</taxon>
        <taxon>Alphaproteobacteria</taxon>
        <taxon>Hyphomicrobiales</taxon>
        <taxon>Devosiaceae</taxon>
        <taxon>Devosia</taxon>
    </lineage>
</organism>
<dbReference type="InterPro" id="IPR015358">
    <property type="entry name" value="Tscrpt_reg_MerR_DNA-bd"/>
</dbReference>
<dbReference type="Gene3D" id="1.10.1660.10">
    <property type="match status" value="1"/>
</dbReference>
<proteinExistence type="predicted"/>
<dbReference type="RefSeq" id="WP_282217623.1">
    <property type="nucleotide sequence ID" value="NZ_CP118246.1"/>
</dbReference>
<keyword evidence="6" id="KW-1185">Reference proteome</keyword>